<sequence length="394" mass="43782">MRKVLISGAGIAGTTLAYWLRRHGFAPTVVERAPAPRVGGHAVDIRGTALGVVDRMGVLERLRELRTDMRGMSFVNGEGKTLVNVTDHTLTGGLTDSEDVEILRDDLTDTLASVAQEGVEYVYGDWITGITQRTDGVRVAFARGEARDFDLVIGADGQHSAVRSLVFGAEKEFSHYMDTYLAVFTVPNFLDLDRWQTFHMTPGKLAGLYSARKNTEARAMLGFQSPELDFDRHDLEQQRKLIADRFAGQGWEVPRLLREMASSELYFDSMTQIRMDRFTDGRVALVGDAGYGPSPLSGQGTSLAIVGAYVLAGSLAASLDHRAAFASYEREMRPFVLKNQALAAMNQKSQTRFRQWKQIQSMRVLPHLPFRDRLMKAAMRPLTEAANALALKDY</sequence>
<dbReference type="STRING" id="208439.AJAP_40790"/>
<dbReference type="EMBL" id="CP008953">
    <property type="protein sequence ID" value="AIG80934.1"/>
    <property type="molecule type" value="Genomic_DNA"/>
</dbReference>
<dbReference type="SUPFAM" id="SSF51905">
    <property type="entry name" value="FAD/NAD(P)-binding domain"/>
    <property type="match status" value="1"/>
</dbReference>
<dbReference type="KEGG" id="aja:AJAP_40790"/>
<proteinExistence type="predicted"/>
<feature type="domain" description="FAD-binding" evidence="1">
    <location>
        <begin position="3"/>
        <end position="337"/>
    </location>
</feature>
<organism evidence="2 3">
    <name type="scientific">Amycolatopsis japonica</name>
    <dbReference type="NCBI Taxonomy" id="208439"/>
    <lineage>
        <taxon>Bacteria</taxon>
        <taxon>Bacillati</taxon>
        <taxon>Actinomycetota</taxon>
        <taxon>Actinomycetes</taxon>
        <taxon>Pseudonocardiales</taxon>
        <taxon>Pseudonocardiaceae</taxon>
        <taxon>Amycolatopsis</taxon>
        <taxon>Amycolatopsis japonica group</taxon>
    </lineage>
</organism>
<dbReference type="PRINTS" id="PR00420">
    <property type="entry name" value="RNGMNOXGNASE"/>
</dbReference>
<evidence type="ECO:0000313" key="2">
    <source>
        <dbReference type="EMBL" id="AIG80934.1"/>
    </source>
</evidence>
<dbReference type="PANTHER" id="PTHR46865:SF2">
    <property type="entry name" value="MONOOXYGENASE"/>
    <property type="match status" value="1"/>
</dbReference>
<gene>
    <name evidence="2" type="ORF">AJAP_40790</name>
</gene>
<keyword evidence="3" id="KW-1185">Reference proteome</keyword>
<protein>
    <recommendedName>
        <fullName evidence="1">FAD-binding domain-containing protein</fullName>
    </recommendedName>
</protein>
<accession>A0A075V8X6</accession>
<name>A0A075V8X6_9PSEU</name>
<dbReference type="InterPro" id="IPR036188">
    <property type="entry name" value="FAD/NAD-bd_sf"/>
</dbReference>
<evidence type="ECO:0000259" key="1">
    <source>
        <dbReference type="Pfam" id="PF01494"/>
    </source>
</evidence>
<dbReference type="Gene3D" id="3.50.50.60">
    <property type="entry name" value="FAD/NAD(P)-binding domain"/>
    <property type="match status" value="1"/>
</dbReference>
<dbReference type="GO" id="GO:0071949">
    <property type="term" value="F:FAD binding"/>
    <property type="evidence" value="ECO:0007669"/>
    <property type="project" value="InterPro"/>
</dbReference>
<dbReference type="Pfam" id="PF01494">
    <property type="entry name" value="FAD_binding_3"/>
    <property type="match status" value="1"/>
</dbReference>
<dbReference type="eggNOG" id="COG0654">
    <property type="taxonomic scope" value="Bacteria"/>
</dbReference>
<dbReference type="AlphaFoldDB" id="A0A075V8X6"/>
<dbReference type="RefSeq" id="WP_063777832.1">
    <property type="nucleotide sequence ID" value="NZ_CP008953.1"/>
</dbReference>
<evidence type="ECO:0000313" key="3">
    <source>
        <dbReference type="Proteomes" id="UP000028492"/>
    </source>
</evidence>
<dbReference type="Gene3D" id="3.30.9.10">
    <property type="entry name" value="D-Amino Acid Oxidase, subunit A, domain 2"/>
    <property type="match status" value="1"/>
</dbReference>
<dbReference type="Proteomes" id="UP000028492">
    <property type="component" value="Chromosome"/>
</dbReference>
<reference evidence="2 3" key="1">
    <citation type="journal article" date="2014" name="J. Biotechnol.">
        <title>Complete genome sequence of the actinobacterium Amycolatopsis japonica MG417-CF17(T) (=DSM 44213T) producing (S,S)-N,N'-ethylenediaminedisuccinic acid.</title>
        <authorList>
            <person name="Stegmann E."/>
            <person name="Albersmeier A."/>
            <person name="Spohn M."/>
            <person name="Gert H."/>
            <person name="Weber T."/>
            <person name="Wohlleben W."/>
            <person name="Kalinowski J."/>
            <person name="Ruckert C."/>
        </authorList>
    </citation>
    <scope>NUCLEOTIDE SEQUENCE [LARGE SCALE GENOMIC DNA]</scope>
    <source>
        <strain evidence="3">MG417-CF17 (DSM 44213)</strain>
    </source>
</reference>
<dbReference type="PANTHER" id="PTHR46865">
    <property type="entry name" value="OXIDOREDUCTASE-RELATED"/>
    <property type="match status" value="1"/>
</dbReference>
<dbReference type="HOGENOM" id="CLU_009665_1_0_11"/>
<dbReference type="InterPro" id="IPR002938">
    <property type="entry name" value="FAD-bd"/>
</dbReference>
<dbReference type="InterPro" id="IPR051704">
    <property type="entry name" value="FAD_aromatic-hydroxylase"/>
</dbReference>